<evidence type="ECO:0000256" key="11">
    <source>
        <dbReference type="PROSITE-ProRule" id="PRU01360"/>
    </source>
</evidence>
<dbReference type="PROSITE" id="PS52016">
    <property type="entry name" value="TONB_DEPENDENT_REC_3"/>
    <property type="match status" value="1"/>
</dbReference>
<dbReference type="InterPro" id="IPR037066">
    <property type="entry name" value="Plug_dom_sf"/>
</dbReference>
<evidence type="ECO:0000256" key="6">
    <source>
        <dbReference type="ARBA" id="ARBA00023004"/>
    </source>
</evidence>
<dbReference type="InterPro" id="IPR000531">
    <property type="entry name" value="Beta-barrel_TonB"/>
</dbReference>
<evidence type="ECO:0000256" key="8">
    <source>
        <dbReference type="ARBA" id="ARBA00023077"/>
    </source>
</evidence>
<dbReference type="Gene3D" id="2.40.170.20">
    <property type="entry name" value="TonB-dependent receptor, beta-barrel domain"/>
    <property type="match status" value="1"/>
</dbReference>
<keyword evidence="10 11" id="KW-0998">Cell outer membrane</keyword>
<comment type="similarity">
    <text evidence="11 12">Belongs to the TonB-dependent receptor family.</text>
</comment>
<evidence type="ECO:0000313" key="17">
    <source>
        <dbReference type="Proteomes" id="UP000285569"/>
    </source>
</evidence>
<name>A0ABX9M010_9LEPT</name>
<evidence type="ECO:0000313" key="16">
    <source>
        <dbReference type="EMBL" id="RHX78627.1"/>
    </source>
</evidence>
<feature type="domain" description="TonB-dependent receptor-like beta-barrel" evidence="14">
    <location>
        <begin position="276"/>
        <end position="657"/>
    </location>
</feature>
<dbReference type="Proteomes" id="UP000285569">
    <property type="component" value="Unassembled WGS sequence"/>
</dbReference>
<evidence type="ECO:0000259" key="14">
    <source>
        <dbReference type="Pfam" id="PF00593"/>
    </source>
</evidence>
<organism evidence="16 17">
    <name type="scientific">Leptospira yasudae</name>
    <dbReference type="NCBI Taxonomy" id="2202201"/>
    <lineage>
        <taxon>Bacteria</taxon>
        <taxon>Pseudomonadati</taxon>
        <taxon>Spirochaetota</taxon>
        <taxon>Spirochaetia</taxon>
        <taxon>Leptospirales</taxon>
        <taxon>Leptospiraceae</taxon>
        <taxon>Leptospira</taxon>
    </lineage>
</organism>
<dbReference type="InterPro" id="IPR036942">
    <property type="entry name" value="Beta-barrel_TonB_sf"/>
</dbReference>
<evidence type="ECO:0000256" key="9">
    <source>
        <dbReference type="ARBA" id="ARBA00023136"/>
    </source>
</evidence>
<comment type="subcellular location">
    <subcellularLocation>
        <location evidence="1 11">Cell outer membrane</location>
        <topology evidence="1 11">Multi-pass membrane protein</topology>
    </subcellularLocation>
</comment>
<proteinExistence type="inferred from homology"/>
<keyword evidence="16" id="KW-0675">Receptor</keyword>
<evidence type="ECO:0000256" key="5">
    <source>
        <dbReference type="ARBA" id="ARBA00022692"/>
    </source>
</evidence>
<evidence type="ECO:0000256" key="1">
    <source>
        <dbReference type="ARBA" id="ARBA00004571"/>
    </source>
</evidence>
<keyword evidence="9 11" id="KW-0472">Membrane</keyword>
<feature type="domain" description="TonB-dependent receptor plug" evidence="15">
    <location>
        <begin position="66"/>
        <end position="172"/>
    </location>
</feature>
<dbReference type="PROSITE" id="PS51257">
    <property type="entry name" value="PROKAR_LIPOPROTEIN"/>
    <property type="match status" value="1"/>
</dbReference>
<evidence type="ECO:0000256" key="3">
    <source>
        <dbReference type="ARBA" id="ARBA00022452"/>
    </source>
</evidence>
<dbReference type="PANTHER" id="PTHR32552:SF81">
    <property type="entry name" value="TONB-DEPENDENT OUTER MEMBRANE RECEPTOR"/>
    <property type="match status" value="1"/>
</dbReference>
<dbReference type="PANTHER" id="PTHR32552">
    <property type="entry name" value="FERRICHROME IRON RECEPTOR-RELATED"/>
    <property type="match status" value="1"/>
</dbReference>
<keyword evidence="13" id="KW-1133">Transmembrane helix</keyword>
<dbReference type="Pfam" id="PF00593">
    <property type="entry name" value="TonB_dep_Rec_b-barrel"/>
    <property type="match status" value="1"/>
</dbReference>
<evidence type="ECO:0000256" key="13">
    <source>
        <dbReference type="SAM" id="Phobius"/>
    </source>
</evidence>
<accession>A0ABX9M010</accession>
<dbReference type="InterPro" id="IPR012910">
    <property type="entry name" value="Plug_dom"/>
</dbReference>
<reference evidence="17" key="1">
    <citation type="submission" date="2018-05" db="EMBL/GenBank/DDBJ databases">
        <title>Leptospira yasudae sp. nov. and Leptospira stimsonii sp. nov., two pathogenic species of the genus Leptospira isolated from environmental sources.</title>
        <authorList>
            <person name="Casanovas-Massana A."/>
            <person name="Hamond C."/>
            <person name="Santos L.A."/>
            <person name="Hacker K.P."/>
            <person name="Balassiano I."/>
            <person name="Medeiros M.A."/>
            <person name="Reis M.G."/>
            <person name="Ko A.I."/>
            <person name="Wunder E.A."/>
        </authorList>
    </citation>
    <scope>NUCLEOTIDE SEQUENCE [LARGE SCALE GENOMIC DNA]</scope>
    <source>
        <strain evidence="17">B21</strain>
    </source>
</reference>
<evidence type="ECO:0000256" key="4">
    <source>
        <dbReference type="ARBA" id="ARBA00022496"/>
    </source>
</evidence>
<keyword evidence="7" id="KW-0406">Ion transport</keyword>
<reference evidence="16 17" key="2">
    <citation type="journal article" date="2020" name="Int. J. Syst. Evol. Microbiol.">
        <title>Leptospira yasudae sp. nov. and Leptospira stimsonii sp. nov., two new species of the pathogenic group isolated from environmental sources.</title>
        <authorList>
            <person name="Casanovas-Massana A."/>
            <person name="Hamond C."/>
            <person name="Santos L.A."/>
            <person name="de Oliveira D."/>
            <person name="Hacker K.P."/>
            <person name="Balassiano I."/>
            <person name="Costa F."/>
            <person name="Medeiros M.A."/>
            <person name="Reis M.G."/>
            <person name="Ko A.I."/>
            <person name="Wunder E.A."/>
        </authorList>
    </citation>
    <scope>NUCLEOTIDE SEQUENCE [LARGE SCALE GENOMIC DNA]</scope>
    <source>
        <strain evidence="16 17">B21</strain>
    </source>
</reference>
<keyword evidence="8 12" id="KW-0798">TonB box</keyword>
<keyword evidence="2 11" id="KW-0813">Transport</keyword>
<keyword evidence="5 11" id="KW-0812">Transmembrane</keyword>
<dbReference type="RefSeq" id="WP_118957072.1">
    <property type="nucleotide sequence ID" value="NZ_QHCR01000007.1"/>
</dbReference>
<dbReference type="Gene3D" id="2.170.130.10">
    <property type="entry name" value="TonB-dependent receptor, plug domain"/>
    <property type="match status" value="1"/>
</dbReference>
<comment type="caution">
    <text evidence="16">The sequence shown here is derived from an EMBL/GenBank/DDBJ whole genome shotgun (WGS) entry which is preliminary data.</text>
</comment>
<evidence type="ECO:0000256" key="7">
    <source>
        <dbReference type="ARBA" id="ARBA00023065"/>
    </source>
</evidence>
<gene>
    <name evidence="16" type="ORF">DLM77_16210</name>
</gene>
<evidence type="ECO:0000259" key="15">
    <source>
        <dbReference type="Pfam" id="PF07715"/>
    </source>
</evidence>
<dbReference type="InterPro" id="IPR039426">
    <property type="entry name" value="TonB-dep_rcpt-like"/>
</dbReference>
<dbReference type="EMBL" id="QHCR01000007">
    <property type="protein sequence ID" value="RHX78627.1"/>
    <property type="molecule type" value="Genomic_DNA"/>
</dbReference>
<sequence length="706" mass="79015">MAKDVYGRTQGILIILIFIGCFGQMRLYAQTQETDKTQSDRESKKDSGIVVNGKANFGLGIAGSASEGVIRSEQIRSRPISRTGEIAEFIPGMIVSQHSGSGKANQYYLRGFNLDHGTDFAASVNGIPVNNPSHGHGQGYSDISFIMPELIEEVRFKKGVYYSDEGNFSSAGAMNVSYFRSLKKGIATIEGGTLGFGRALVAKSHSIGPGTLLYAFEGSHSDGPWTVKENYRKANGIVSYSVGDDKSGHRLLGMGYRGNWHTTHQIPKRALERGKSWLDPENDGIGRYDAVDPTDGGRTNRASLSWEAHHRDKTKDIKFLVYGLYYDLALFSNTTYYMVDHERGDQVEQTDRRTVSGIKTSYKIFSEWEGIKFENQVGIQIRRDFIRNALYHTEARAQIDNLKSNQIIETNLSVYYENRIQWTPKIRTVLGIRADQFQFHVDDKNPELSDRTRASVGSPKAGIVFGPWMHTEIYLNGGHGFHTNDARGLTDKAHPFIPIVMSRGGEFGIRSVVMDRWKTTVSAWQLDLDSELIFVGDAATTEPSRSSTRRGVEWSNSFEPIKNLVFDADVSVSKSRFRSSEDEPGNFIPGSIESVYTGGITLKETNRWFGSVRGRYFGPRSLIEDNSVRSPPTTLFNLQLGHKFDETWSAVFEMFNLQNAKVSDIDYYYASRLKHEAEGPDEGGTYDIHTRPSAPRSVRLAVRASF</sequence>
<protein>
    <submittedName>
        <fullName evidence="16">TonB-denpendent receptor</fullName>
    </submittedName>
</protein>
<keyword evidence="6" id="KW-0408">Iron</keyword>
<evidence type="ECO:0000256" key="2">
    <source>
        <dbReference type="ARBA" id="ARBA00022448"/>
    </source>
</evidence>
<keyword evidence="17" id="KW-1185">Reference proteome</keyword>
<keyword evidence="3 11" id="KW-1134">Transmembrane beta strand</keyword>
<evidence type="ECO:0000256" key="12">
    <source>
        <dbReference type="RuleBase" id="RU003357"/>
    </source>
</evidence>
<evidence type="ECO:0000256" key="10">
    <source>
        <dbReference type="ARBA" id="ARBA00023237"/>
    </source>
</evidence>
<dbReference type="Pfam" id="PF07715">
    <property type="entry name" value="Plug"/>
    <property type="match status" value="1"/>
</dbReference>
<keyword evidence="4" id="KW-0410">Iron transport</keyword>
<dbReference type="SUPFAM" id="SSF56935">
    <property type="entry name" value="Porins"/>
    <property type="match status" value="1"/>
</dbReference>
<feature type="transmembrane region" description="Helical" evidence="13">
    <location>
        <begin position="12"/>
        <end position="29"/>
    </location>
</feature>